<organism evidence="2 3">
    <name type="scientific">Smittium angustum</name>
    <dbReference type="NCBI Taxonomy" id="133377"/>
    <lineage>
        <taxon>Eukaryota</taxon>
        <taxon>Fungi</taxon>
        <taxon>Fungi incertae sedis</taxon>
        <taxon>Zoopagomycota</taxon>
        <taxon>Kickxellomycotina</taxon>
        <taxon>Harpellomycetes</taxon>
        <taxon>Harpellales</taxon>
        <taxon>Legeriomycetaceae</taxon>
        <taxon>Smittium</taxon>
    </lineage>
</organism>
<evidence type="ECO:0000256" key="1">
    <source>
        <dbReference type="SAM" id="MobiDB-lite"/>
    </source>
</evidence>
<keyword evidence="3" id="KW-1185">Reference proteome</keyword>
<comment type="caution">
    <text evidence="2">The sequence shown here is derived from an EMBL/GenBank/DDBJ whole genome shotgun (WGS) entry which is preliminary data.</text>
</comment>
<feature type="region of interest" description="Disordered" evidence="1">
    <location>
        <begin position="32"/>
        <end position="66"/>
    </location>
</feature>
<protein>
    <recommendedName>
        <fullName evidence="4">MULE transposase domain-containing protein</fullName>
    </recommendedName>
</protein>
<sequence length="340" mass="39055">MLNRHTKTSSISKIYLKTRFSESIKSICSRDYSDSINSDSLSDSDYPNTLENSDNPSDSDGSNSSEDSCNLKFSEGIFLVACFKNGINTIQILAGAVVETENHENWAWFINFIWSKLKQKPAFIISDRDKGLISAVLLLEWSIAISNRMRSLELAEKNWRKKRTLLMSNIPRFGILTSNNVESIKNALKDFTNEPILDLLFSIKKYVLMSRKDKYEKAIGWKYQITDFTKKALFKKVDDLEYLSFISTSSVDYIVTSKYSEALSVDNRVVLLFPCLAHQNFLVRYKEKSKSIPLTLKSDLTIKECFKPTISNRRGRPKKNIIESQQASQDLERVVRKQKT</sequence>
<evidence type="ECO:0000313" key="2">
    <source>
        <dbReference type="EMBL" id="PVZ98835.1"/>
    </source>
</evidence>
<accession>A0A2U1J190</accession>
<name>A0A2U1J190_SMIAN</name>
<evidence type="ECO:0008006" key="4">
    <source>
        <dbReference type="Google" id="ProtNLM"/>
    </source>
</evidence>
<gene>
    <name evidence="2" type="ORF">BB558_005158</name>
</gene>
<proteinExistence type="predicted"/>
<dbReference type="Proteomes" id="UP000245591">
    <property type="component" value="Unassembled WGS sequence"/>
</dbReference>
<evidence type="ECO:0000313" key="3">
    <source>
        <dbReference type="Proteomes" id="UP000245591"/>
    </source>
</evidence>
<feature type="compositionally biased region" description="Low complexity" evidence="1">
    <location>
        <begin position="34"/>
        <end position="45"/>
    </location>
</feature>
<reference evidence="2 3" key="1">
    <citation type="journal article" date="2018" name="MBio">
        <title>Comparative Genomics Reveals the Core Gene Toolbox for the Fungus-Insect Symbiosis.</title>
        <authorList>
            <person name="Wang Y."/>
            <person name="Stata M."/>
            <person name="Wang W."/>
            <person name="Stajich J.E."/>
            <person name="White M.M."/>
            <person name="Moncalvo J.M."/>
        </authorList>
    </citation>
    <scope>NUCLEOTIDE SEQUENCE [LARGE SCALE GENOMIC DNA]</scope>
    <source>
        <strain evidence="2 3">AUS-126-30</strain>
    </source>
</reference>
<dbReference type="EMBL" id="MBFU01000505">
    <property type="protein sequence ID" value="PVZ98835.1"/>
    <property type="molecule type" value="Genomic_DNA"/>
</dbReference>
<feature type="compositionally biased region" description="Low complexity" evidence="1">
    <location>
        <begin position="52"/>
        <end position="66"/>
    </location>
</feature>
<dbReference type="AlphaFoldDB" id="A0A2U1J190"/>